<dbReference type="InterPro" id="IPR001245">
    <property type="entry name" value="Ser-Thr/Tyr_kinase_cat_dom"/>
</dbReference>
<evidence type="ECO:0000313" key="6">
    <source>
        <dbReference type="EMBL" id="KAG5522595.1"/>
    </source>
</evidence>
<evidence type="ECO:0000256" key="3">
    <source>
        <dbReference type="ARBA" id="ARBA00022777"/>
    </source>
</evidence>
<keyword evidence="4" id="KW-0067">ATP-binding</keyword>
<protein>
    <recommendedName>
        <fullName evidence="5">Protein kinase domain-containing protein</fullName>
    </recommendedName>
</protein>
<dbReference type="InterPro" id="IPR000719">
    <property type="entry name" value="Prot_kinase_dom"/>
</dbReference>
<dbReference type="GO" id="GO:0005524">
    <property type="term" value="F:ATP binding"/>
    <property type="evidence" value="ECO:0007669"/>
    <property type="project" value="UniProtKB-KW"/>
</dbReference>
<keyword evidence="3" id="KW-0418">Kinase</keyword>
<dbReference type="Pfam" id="PF07714">
    <property type="entry name" value="PK_Tyr_Ser-Thr"/>
    <property type="match status" value="1"/>
</dbReference>
<comment type="caution">
    <text evidence="6">The sequence shown here is derived from an EMBL/GenBank/DDBJ whole genome shotgun (WGS) entry which is preliminary data.</text>
</comment>
<sequence length="271" mass="29451">MAMEFLARLCSCFVKKLRDGGGEGDEDGDGGQSSELFFDLRTLQVATNFFSEVNQLGHGGFGPVYKGLIPNGQEVAVKKLSLNSRQGLKEFTNEVKLLLKTQHKNLVMLLGCCAEGPEKMLVYEYLPNRSLDYFLFDIGKIVSLGVKAWTLFQAGKTLDLVDPSLARWNQDEAAMCIQLGLLCCQANVADRPDMNSVHLMLSSDSFTLPRPGKPGIQGRRGRWTTTTTSALTNTNKASSTNTVGTSASAGSTIVEDFSKNSISCSSIDEGR</sequence>
<keyword evidence="7" id="KW-1185">Reference proteome</keyword>
<dbReference type="InterPro" id="IPR011009">
    <property type="entry name" value="Kinase-like_dom_sf"/>
</dbReference>
<evidence type="ECO:0000259" key="5">
    <source>
        <dbReference type="PROSITE" id="PS50011"/>
    </source>
</evidence>
<dbReference type="PANTHER" id="PTHR47973">
    <property type="entry name" value="CYSTEINE-RICH RECEPTOR-LIKE PROTEIN KINASE 3"/>
    <property type="match status" value="1"/>
</dbReference>
<gene>
    <name evidence="6" type="ORF">RHGRI_034674</name>
</gene>
<keyword evidence="1" id="KW-0808">Transferase</keyword>
<evidence type="ECO:0000313" key="7">
    <source>
        <dbReference type="Proteomes" id="UP000823749"/>
    </source>
</evidence>
<dbReference type="InterPro" id="IPR052059">
    <property type="entry name" value="CR_Ser/Thr_kinase"/>
</dbReference>
<keyword evidence="2" id="KW-0547">Nucleotide-binding</keyword>
<dbReference type="PROSITE" id="PS50011">
    <property type="entry name" value="PROTEIN_KINASE_DOM"/>
    <property type="match status" value="1"/>
</dbReference>
<evidence type="ECO:0000256" key="1">
    <source>
        <dbReference type="ARBA" id="ARBA00022679"/>
    </source>
</evidence>
<dbReference type="AlphaFoldDB" id="A0AAV6I4C9"/>
<evidence type="ECO:0000256" key="2">
    <source>
        <dbReference type="ARBA" id="ARBA00022741"/>
    </source>
</evidence>
<evidence type="ECO:0000256" key="4">
    <source>
        <dbReference type="ARBA" id="ARBA00022840"/>
    </source>
</evidence>
<feature type="domain" description="Protein kinase" evidence="5">
    <location>
        <begin position="50"/>
        <end position="271"/>
    </location>
</feature>
<dbReference type="Gene3D" id="3.30.200.20">
    <property type="entry name" value="Phosphorylase Kinase, domain 1"/>
    <property type="match status" value="1"/>
</dbReference>
<dbReference type="GO" id="GO:0004672">
    <property type="term" value="F:protein kinase activity"/>
    <property type="evidence" value="ECO:0007669"/>
    <property type="project" value="InterPro"/>
</dbReference>
<dbReference type="FunFam" id="3.30.200.20:FF:000177">
    <property type="entry name" value="Cysteine-rich receptor-like protein kinase 2"/>
    <property type="match status" value="1"/>
</dbReference>
<proteinExistence type="predicted"/>
<dbReference type="EMBL" id="JACTNZ010000012">
    <property type="protein sequence ID" value="KAG5522595.1"/>
    <property type="molecule type" value="Genomic_DNA"/>
</dbReference>
<accession>A0AAV6I4C9</accession>
<dbReference type="SUPFAM" id="SSF56112">
    <property type="entry name" value="Protein kinase-like (PK-like)"/>
    <property type="match status" value="1"/>
</dbReference>
<name>A0AAV6I4C9_9ERIC</name>
<dbReference type="Proteomes" id="UP000823749">
    <property type="component" value="Chromosome 12"/>
</dbReference>
<organism evidence="6 7">
    <name type="scientific">Rhododendron griersonianum</name>
    <dbReference type="NCBI Taxonomy" id="479676"/>
    <lineage>
        <taxon>Eukaryota</taxon>
        <taxon>Viridiplantae</taxon>
        <taxon>Streptophyta</taxon>
        <taxon>Embryophyta</taxon>
        <taxon>Tracheophyta</taxon>
        <taxon>Spermatophyta</taxon>
        <taxon>Magnoliopsida</taxon>
        <taxon>eudicotyledons</taxon>
        <taxon>Gunneridae</taxon>
        <taxon>Pentapetalae</taxon>
        <taxon>asterids</taxon>
        <taxon>Ericales</taxon>
        <taxon>Ericaceae</taxon>
        <taxon>Ericoideae</taxon>
        <taxon>Rhodoreae</taxon>
        <taxon>Rhododendron</taxon>
    </lineage>
</organism>
<reference evidence="6" key="1">
    <citation type="submission" date="2020-08" db="EMBL/GenBank/DDBJ databases">
        <title>Plant Genome Project.</title>
        <authorList>
            <person name="Zhang R.-G."/>
        </authorList>
    </citation>
    <scope>NUCLEOTIDE SEQUENCE</scope>
    <source>
        <strain evidence="6">WSP0</strain>
        <tissue evidence="6">Leaf</tissue>
    </source>
</reference>